<protein>
    <submittedName>
        <fullName evidence="1">Uncharacterized protein</fullName>
    </submittedName>
</protein>
<organism evidence="1 2">
    <name type="scientific">Trichosporon asahii var. asahii (strain CBS 8904)</name>
    <name type="common">Yeast</name>
    <dbReference type="NCBI Taxonomy" id="1220162"/>
    <lineage>
        <taxon>Eukaryota</taxon>
        <taxon>Fungi</taxon>
        <taxon>Dikarya</taxon>
        <taxon>Basidiomycota</taxon>
        <taxon>Agaricomycotina</taxon>
        <taxon>Tremellomycetes</taxon>
        <taxon>Trichosporonales</taxon>
        <taxon>Trichosporonaceae</taxon>
        <taxon>Trichosporon</taxon>
    </lineage>
</organism>
<sequence length="409" mass="47121">MLALLPTGTACEKLDALETEFAVETVPEYRKRWGVYAMKLETLEFFDPDDYDNHTLRRVDAQLRAAVDQYQARHLVLIPEGLYSLKVTGPEGKIAAFMERPQFWKDQRLLDLLPYTRVVDVRGFCPPTIDLPHLATGFRNLEVVRMSPDDTGASTPYVPWPARTLVLFASFAGFWVNDRHWWWDKETKLDPNWEAKNLTVPHGRRPMVPPGVDQYALFDTFERIVLNFNGDLSSLEEILPLFRNLPRTVKEVLLVLPRNKSLDDSGTLFSFYAGLEMSFHALTRAQHAKYTFVGFDLAKPGYNDELRDKLRQWKKTELFIDVDYGISCADTADLRKRERYVAASEQARANGVLEGKPVEVPTQLVDLTTKVDQLMADMEFITQAQYRKCVDSEVASLETLEFFREDEYE</sequence>
<proteinExistence type="predicted"/>
<dbReference type="STRING" id="1220162.K1VML6"/>
<dbReference type="EMBL" id="AMBO01000091">
    <property type="protein sequence ID" value="EKD05440.1"/>
    <property type="molecule type" value="Genomic_DNA"/>
</dbReference>
<dbReference type="HOGENOM" id="CLU_041051_0_0_1"/>
<gene>
    <name evidence="1" type="ORF">A1Q2_00201</name>
</gene>
<evidence type="ECO:0000313" key="1">
    <source>
        <dbReference type="EMBL" id="EKD05440.1"/>
    </source>
</evidence>
<dbReference type="InParanoid" id="K1VML6"/>
<dbReference type="Proteomes" id="UP000006757">
    <property type="component" value="Unassembled WGS sequence"/>
</dbReference>
<dbReference type="AlphaFoldDB" id="K1VML6"/>
<comment type="caution">
    <text evidence="1">The sequence shown here is derived from an EMBL/GenBank/DDBJ whole genome shotgun (WGS) entry which is preliminary data.</text>
</comment>
<keyword evidence="2" id="KW-1185">Reference proteome</keyword>
<accession>K1VML6</accession>
<evidence type="ECO:0000313" key="2">
    <source>
        <dbReference type="Proteomes" id="UP000006757"/>
    </source>
</evidence>
<dbReference type="OrthoDB" id="10658735at2759"/>
<name>K1VML6_TRIAC</name>
<reference evidence="1 2" key="1">
    <citation type="journal article" date="2012" name="Eukaryot. Cell">
        <title>Genome sequence of the Trichosporon asahii environmental strain CBS 8904.</title>
        <authorList>
            <person name="Yang R.Y."/>
            <person name="Li H.T."/>
            <person name="Zhu H."/>
            <person name="Zhou G.P."/>
            <person name="Wang M."/>
            <person name="Wang L."/>
        </authorList>
    </citation>
    <scope>NUCLEOTIDE SEQUENCE [LARGE SCALE GENOMIC DNA]</scope>
    <source>
        <strain evidence="1 2">CBS 8904</strain>
    </source>
</reference>